<dbReference type="InterPro" id="IPR051014">
    <property type="entry name" value="Cation_Transport_ATPase_IB"/>
</dbReference>
<comment type="similarity">
    <text evidence="1">Belongs to the cation transport ATPase (P-type) (TC 3.A.3) family. Type IB subfamily.</text>
</comment>
<dbReference type="Gene3D" id="3.40.50.1000">
    <property type="entry name" value="HAD superfamily/HAD-like"/>
    <property type="match status" value="1"/>
</dbReference>
<feature type="transmembrane region" description="Helical" evidence="2">
    <location>
        <begin position="115"/>
        <end position="138"/>
    </location>
</feature>
<dbReference type="AlphaFoldDB" id="A0A5K0XH70"/>
<dbReference type="PRINTS" id="PR00119">
    <property type="entry name" value="CATATPASE"/>
</dbReference>
<feature type="transmembrane region" description="Helical" evidence="2">
    <location>
        <begin position="90"/>
        <end position="109"/>
    </location>
</feature>
<reference evidence="3" key="1">
    <citation type="submission" date="2019-09" db="EMBL/GenBank/DDBJ databases">
        <authorList>
            <person name="Zhang L."/>
        </authorList>
    </citation>
    <scope>NUCLEOTIDE SEQUENCE</scope>
</reference>
<dbReference type="PANTHER" id="PTHR48085">
    <property type="entry name" value="CADMIUM/ZINC-TRANSPORTING ATPASE HMA2-RELATED"/>
    <property type="match status" value="1"/>
</dbReference>
<keyword evidence="2" id="KW-0812">Transmembrane</keyword>
<dbReference type="GO" id="GO:0016887">
    <property type="term" value="F:ATP hydrolysis activity"/>
    <property type="evidence" value="ECO:0007669"/>
    <property type="project" value="InterPro"/>
</dbReference>
<dbReference type="GO" id="GO:0016020">
    <property type="term" value="C:membrane"/>
    <property type="evidence" value="ECO:0007669"/>
    <property type="project" value="InterPro"/>
</dbReference>
<dbReference type="NCBIfam" id="TIGR01494">
    <property type="entry name" value="ATPase_P-type"/>
    <property type="match status" value="1"/>
</dbReference>
<protein>
    <recommendedName>
        <fullName evidence="4">HMA domain-containing protein</fullName>
    </recommendedName>
</protein>
<dbReference type="PANTHER" id="PTHR48085:SF5">
    <property type="entry name" value="CADMIUM_ZINC-TRANSPORTING ATPASE HMA4-RELATED"/>
    <property type="match status" value="1"/>
</dbReference>
<dbReference type="InterPro" id="IPR023214">
    <property type="entry name" value="HAD_sf"/>
</dbReference>
<keyword evidence="2" id="KW-0472">Membrane</keyword>
<keyword evidence="2" id="KW-1133">Transmembrane helix</keyword>
<evidence type="ECO:0000313" key="3">
    <source>
        <dbReference type="EMBL" id="VVV64002.1"/>
    </source>
</evidence>
<dbReference type="InterPro" id="IPR001757">
    <property type="entry name" value="P_typ_ATPase"/>
</dbReference>
<organism evidence="3">
    <name type="scientific">Nymphaea colorata</name>
    <name type="common">pocket water lily</name>
    <dbReference type="NCBI Taxonomy" id="210225"/>
    <lineage>
        <taxon>Eukaryota</taxon>
        <taxon>Viridiplantae</taxon>
        <taxon>Streptophyta</taxon>
        <taxon>Embryophyta</taxon>
        <taxon>Tracheophyta</taxon>
        <taxon>Spermatophyta</taxon>
        <taxon>Magnoliopsida</taxon>
        <taxon>Nymphaeales</taxon>
        <taxon>Nymphaeaceae</taxon>
        <taxon>Nymphaea</taxon>
    </lineage>
</organism>
<evidence type="ECO:0008006" key="4">
    <source>
        <dbReference type="Google" id="ProtNLM"/>
    </source>
</evidence>
<sequence length="398" mass="42129">MGNSIDFVHAELLPAKKVSIIEDLKKLGPTAMVGDGMNDAPALATATVGIAMGVSGSAIATETSHVTLMSNDIGKIAIAIKLGRRTHRKIIQNIVLSVATKAVILGLAFGGHPRLWAAILADVGTCLLVILNSMLLLLQGHNHMGKCKNQTHSPHTHTKTCAPCDGHTKHTSHVHLGCFPCAGHCTHNYSSHGTCKEHDTCKASARPSAHSEDHEHTSCITNCHGHLQQCSQSEPITCATYGGHSAPCIGTCKHPHPDESSRATDCVAMCKHSHKDECKGTCNNGDGGVSNQIDAIETVQDPPAEKFQERSKDACKCPSSSVSKTNGRKKSDECGKCTKSEDTEHQEVLGSSFSGMENGQTCCAKGMGDSRCCRTSCCRPRGGACIHAGTLLTEIIVE</sequence>
<dbReference type="GO" id="GO:0005524">
    <property type="term" value="F:ATP binding"/>
    <property type="evidence" value="ECO:0007669"/>
    <property type="project" value="InterPro"/>
</dbReference>
<dbReference type="EMBL" id="LR721776">
    <property type="protein sequence ID" value="VVV64002.1"/>
    <property type="molecule type" value="Genomic_DNA"/>
</dbReference>
<proteinExistence type="inferred from homology"/>
<name>A0A5K0XH70_9MAGN</name>
<dbReference type="GO" id="GO:0022857">
    <property type="term" value="F:transmembrane transporter activity"/>
    <property type="evidence" value="ECO:0007669"/>
    <property type="project" value="TreeGrafter"/>
</dbReference>
<dbReference type="SUPFAM" id="SSF56784">
    <property type="entry name" value="HAD-like"/>
    <property type="match status" value="1"/>
</dbReference>
<accession>A0A5K0XH70</accession>
<gene>
    <name evidence="3" type="ORF">NYM_LOCUS6292</name>
</gene>
<dbReference type="InterPro" id="IPR036412">
    <property type="entry name" value="HAD-like_sf"/>
</dbReference>
<evidence type="ECO:0000256" key="2">
    <source>
        <dbReference type="SAM" id="Phobius"/>
    </source>
</evidence>
<evidence type="ECO:0000256" key="1">
    <source>
        <dbReference type="ARBA" id="ARBA00006024"/>
    </source>
</evidence>